<keyword evidence="2" id="KW-1185">Reference proteome</keyword>
<reference evidence="1" key="1">
    <citation type="submission" date="2021-03" db="EMBL/GenBank/DDBJ databases">
        <title>Draft genome sequence of rust myrtle Austropuccinia psidii MF-1, a brazilian biotype.</title>
        <authorList>
            <person name="Quecine M.C."/>
            <person name="Pachon D.M.R."/>
            <person name="Bonatelli M.L."/>
            <person name="Correr F.H."/>
            <person name="Franceschini L.M."/>
            <person name="Leite T.F."/>
            <person name="Margarido G.R.A."/>
            <person name="Almeida C.A."/>
            <person name="Ferrarezi J.A."/>
            <person name="Labate C.A."/>
        </authorList>
    </citation>
    <scope>NUCLEOTIDE SEQUENCE</scope>
    <source>
        <strain evidence="1">MF-1</strain>
    </source>
</reference>
<evidence type="ECO:0000313" key="2">
    <source>
        <dbReference type="Proteomes" id="UP000765509"/>
    </source>
</evidence>
<evidence type="ECO:0000313" key="1">
    <source>
        <dbReference type="EMBL" id="MBW0566379.1"/>
    </source>
</evidence>
<dbReference type="EMBL" id="AVOT02079009">
    <property type="protein sequence ID" value="MBW0566379.1"/>
    <property type="molecule type" value="Genomic_DNA"/>
</dbReference>
<dbReference type="AlphaFoldDB" id="A0A9Q3JRF4"/>
<gene>
    <name evidence="1" type="ORF">O181_106094</name>
</gene>
<proteinExistence type="predicted"/>
<name>A0A9Q3JRF4_9BASI</name>
<dbReference type="Proteomes" id="UP000765509">
    <property type="component" value="Unassembled WGS sequence"/>
</dbReference>
<sequence>MENNVVKPESNLNSDQLWLQLSQLAVQTQKKFDELHRSNVSFQELETLQEAIVKPIQESCAKLIKASEETKKILNQVFEEQYHCKRDRVGLDQEINKLVNVCQSIKPQPQGNGLDDTYHQEDIKPDSLLENMPRSPTQYQDGYNMTYSEKAALKQIPEASIWPKSLV</sequence>
<protein>
    <submittedName>
        <fullName evidence="1">Uncharacterized protein</fullName>
    </submittedName>
</protein>
<organism evidence="1 2">
    <name type="scientific">Austropuccinia psidii MF-1</name>
    <dbReference type="NCBI Taxonomy" id="1389203"/>
    <lineage>
        <taxon>Eukaryota</taxon>
        <taxon>Fungi</taxon>
        <taxon>Dikarya</taxon>
        <taxon>Basidiomycota</taxon>
        <taxon>Pucciniomycotina</taxon>
        <taxon>Pucciniomycetes</taxon>
        <taxon>Pucciniales</taxon>
        <taxon>Sphaerophragmiaceae</taxon>
        <taxon>Austropuccinia</taxon>
    </lineage>
</organism>
<comment type="caution">
    <text evidence="1">The sequence shown here is derived from an EMBL/GenBank/DDBJ whole genome shotgun (WGS) entry which is preliminary data.</text>
</comment>
<accession>A0A9Q3JRF4</accession>